<comment type="caution">
    <text evidence="4">The sequence shown here is derived from an EMBL/GenBank/DDBJ whole genome shotgun (WGS) entry which is preliminary data.</text>
</comment>
<evidence type="ECO:0000256" key="2">
    <source>
        <dbReference type="ARBA" id="ARBA00022525"/>
    </source>
</evidence>
<evidence type="ECO:0000256" key="1">
    <source>
        <dbReference type="ARBA" id="ARBA00004613"/>
    </source>
</evidence>
<dbReference type="Pfam" id="PF15430">
    <property type="entry name" value="SVWC"/>
    <property type="match status" value="1"/>
</dbReference>
<dbReference type="Proteomes" id="UP001286313">
    <property type="component" value="Unassembled WGS sequence"/>
</dbReference>
<proteinExistence type="predicted"/>
<dbReference type="GO" id="GO:0005576">
    <property type="term" value="C:extracellular region"/>
    <property type="evidence" value="ECO:0007669"/>
    <property type="project" value="UniProtKB-SubCell"/>
</dbReference>
<sequence>MDVKASKPVNGEESDFGMQDYSGRCYDAETCSLRDRGESWTVDHTCESATCVLASNGTLLEKRTRCSEPLPLFSEDCYIVRVEGKPYPDCCPQLYCNGKLVSYAPA</sequence>
<organism evidence="4 5">
    <name type="scientific">Petrolisthes cinctipes</name>
    <name type="common">Flat porcelain crab</name>
    <dbReference type="NCBI Taxonomy" id="88211"/>
    <lineage>
        <taxon>Eukaryota</taxon>
        <taxon>Metazoa</taxon>
        <taxon>Ecdysozoa</taxon>
        <taxon>Arthropoda</taxon>
        <taxon>Crustacea</taxon>
        <taxon>Multicrustacea</taxon>
        <taxon>Malacostraca</taxon>
        <taxon>Eumalacostraca</taxon>
        <taxon>Eucarida</taxon>
        <taxon>Decapoda</taxon>
        <taxon>Pleocyemata</taxon>
        <taxon>Anomura</taxon>
        <taxon>Galatheoidea</taxon>
        <taxon>Porcellanidae</taxon>
        <taxon>Petrolisthes</taxon>
    </lineage>
</organism>
<feature type="domain" description="Single" evidence="3">
    <location>
        <begin position="25"/>
        <end position="96"/>
    </location>
</feature>
<name>A0AAE1FN24_PETCI</name>
<comment type="subcellular location">
    <subcellularLocation>
        <location evidence="1">Secreted</location>
    </subcellularLocation>
</comment>
<gene>
    <name evidence="4" type="ORF">Pcinc_018652</name>
</gene>
<reference evidence="4" key="1">
    <citation type="submission" date="2023-10" db="EMBL/GenBank/DDBJ databases">
        <title>Genome assemblies of two species of porcelain crab, Petrolisthes cinctipes and Petrolisthes manimaculis (Anomura: Porcellanidae).</title>
        <authorList>
            <person name="Angst P."/>
        </authorList>
    </citation>
    <scope>NUCLEOTIDE SEQUENCE</scope>
    <source>
        <strain evidence="4">PB745_01</strain>
        <tissue evidence="4">Gill</tissue>
    </source>
</reference>
<keyword evidence="5" id="KW-1185">Reference proteome</keyword>
<evidence type="ECO:0000313" key="5">
    <source>
        <dbReference type="Proteomes" id="UP001286313"/>
    </source>
</evidence>
<dbReference type="EMBL" id="JAWQEG010001804">
    <property type="protein sequence ID" value="KAK3876556.1"/>
    <property type="molecule type" value="Genomic_DNA"/>
</dbReference>
<keyword evidence="2" id="KW-0964">Secreted</keyword>
<dbReference type="InterPro" id="IPR029277">
    <property type="entry name" value="SVWC_dom"/>
</dbReference>
<dbReference type="AlphaFoldDB" id="A0AAE1FN24"/>
<evidence type="ECO:0000313" key="4">
    <source>
        <dbReference type="EMBL" id="KAK3876556.1"/>
    </source>
</evidence>
<evidence type="ECO:0000259" key="3">
    <source>
        <dbReference type="Pfam" id="PF15430"/>
    </source>
</evidence>
<protein>
    <recommendedName>
        <fullName evidence="3">Single domain-containing protein</fullName>
    </recommendedName>
</protein>
<accession>A0AAE1FN24</accession>